<proteinExistence type="predicted"/>
<sequence>MFEDGRSKKVIFIAHCILNQNSISDGTAVFPAAFKDVIKILLDADIGIVQMPCPELCCLGLNRGNNDGADVPVVIENTRIRKEMQKAKSYKMLMAQVDYVMKQITEYNAYGFEIIGIIGANRSPNCGVETTSDFNKEISGKGIFMSELSNRIKAENLNIPMLGIKDTDNVFEQVKSFIKSNLVKE</sequence>
<dbReference type="EMBL" id="BQNJ01000001">
    <property type="protein sequence ID" value="GKH00786.1"/>
    <property type="molecule type" value="Genomic_DNA"/>
</dbReference>
<dbReference type="GeneID" id="93151638"/>
<name>A0AA37JL29_9FIRM</name>
<reference evidence="2 3" key="1">
    <citation type="submission" date="2019-09" db="EMBL/GenBank/DDBJ databases">
        <title>Draft genome sequencing of Hungatella hathewayi 123Y-2.</title>
        <authorList>
            <person name="Lv Q."/>
            <person name="Li S."/>
        </authorList>
    </citation>
    <scope>NUCLEOTIDE SEQUENCE [LARGE SCALE GENOMIC DNA]</scope>
    <source>
        <strain evidence="2 3">123Y-2</strain>
    </source>
</reference>
<dbReference type="Proteomes" id="UP000434223">
    <property type="component" value="Unassembled WGS sequence"/>
</dbReference>
<protein>
    <submittedName>
        <fullName evidence="2">DUF523 domain-containing protein</fullName>
    </submittedName>
</protein>
<evidence type="ECO:0000313" key="1">
    <source>
        <dbReference type="EMBL" id="GKH00786.1"/>
    </source>
</evidence>
<dbReference type="NCBIfam" id="NF045597">
    <property type="entry name" value="TudS_rel_CD3072"/>
    <property type="match status" value="1"/>
</dbReference>
<evidence type="ECO:0000313" key="3">
    <source>
        <dbReference type="Proteomes" id="UP000434223"/>
    </source>
</evidence>
<accession>A0AA37JL29</accession>
<dbReference type="Proteomes" id="UP001055091">
    <property type="component" value="Unassembled WGS sequence"/>
</dbReference>
<dbReference type="RefSeq" id="WP_002591349.1">
    <property type="nucleotide sequence ID" value="NZ_BQNJ01000001.1"/>
</dbReference>
<dbReference type="InterPro" id="IPR054648">
    <property type="entry name" value="TudS-rel"/>
</dbReference>
<organism evidence="1 4">
    <name type="scientific">Hungatella hathewayi</name>
    <dbReference type="NCBI Taxonomy" id="154046"/>
    <lineage>
        <taxon>Bacteria</taxon>
        <taxon>Bacillati</taxon>
        <taxon>Bacillota</taxon>
        <taxon>Clostridia</taxon>
        <taxon>Lachnospirales</taxon>
        <taxon>Lachnospiraceae</taxon>
        <taxon>Hungatella</taxon>
    </lineage>
</organism>
<evidence type="ECO:0000313" key="2">
    <source>
        <dbReference type="EMBL" id="MUB64382.1"/>
    </source>
</evidence>
<gene>
    <name evidence="1" type="ORF">CE91St55_27670</name>
    <name evidence="2" type="ORF">GNE07_15170</name>
</gene>
<dbReference type="EMBL" id="WNME01000009">
    <property type="protein sequence ID" value="MUB64382.1"/>
    <property type="molecule type" value="Genomic_DNA"/>
</dbReference>
<dbReference type="AlphaFoldDB" id="A0AA37JL29"/>
<reference evidence="1" key="2">
    <citation type="submission" date="2022-01" db="EMBL/GenBank/DDBJ databases">
        <title>Novel bile acid biosynthetic pathways are enriched in the microbiome of centenarians.</title>
        <authorList>
            <person name="Sato Y."/>
            <person name="Atarashi K."/>
            <person name="Plichta R.D."/>
            <person name="Arai Y."/>
            <person name="Sasajima S."/>
            <person name="Kearney M.S."/>
            <person name="Suda W."/>
            <person name="Takeshita K."/>
            <person name="Sasaki T."/>
            <person name="Okamoto S."/>
            <person name="Skelly N.A."/>
            <person name="Okamura Y."/>
            <person name="Vlamakis H."/>
            <person name="Li Y."/>
            <person name="Tanoue T."/>
            <person name="Takei H."/>
            <person name="Nittono H."/>
            <person name="Narushima S."/>
            <person name="Irie J."/>
            <person name="Itoh H."/>
            <person name="Moriya K."/>
            <person name="Sugiura Y."/>
            <person name="Suematsu M."/>
            <person name="Moritoki N."/>
            <person name="Shibata S."/>
            <person name="Littman R.D."/>
            <person name="Fischbach A.M."/>
            <person name="Uwamino Y."/>
            <person name="Inoue T."/>
            <person name="Honda A."/>
            <person name="Hattori M."/>
            <person name="Murai T."/>
            <person name="Xavier J.R."/>
            <person name="Hirose N."/>
            <person name="Honda K."/>
        </authorList>
    </citation>
    <scope>NUCLEOTIDE SEQUENCE</scope>
    <source>
        <strain evidence="1">CE91-St55</strain>
    </source>
</reference>
<evidence type="ECO:0000313" key="4">
    <source>
        <dbReference type="Proteomes" id="UP001055091"/>
    </source>
</evidence>
<comment type="caution">
    <text evidence="1">The sequence shown here is derived from an EMBL/GenBank/DDBJ whole genome shotgun (WGS) entry which is preliminary data.</text>
</comment>